<accession>A0AAV9MVY8</accession>
<sequence length="470" mass="54458">MAEEFSSVVNETQCKLDMLFRTMMERLENASEHADELERQRGELLLWQSHAQDRDANLKHTISEQGERARELEQLVAYEQVRAKEGKDDHMRKSLKARQKVKQLEAKIERMKQVVASTIHEEQGKAQLLREQNDTISKNQVEINELRANFQAVEKELSQRSLQVEELKQELEHIRERYQDADMLSRQRFEELQDQSKAEIHSFHYEAGEEKRKRRAVEQQLERLKRRAESKTAKHQREIKLLKLEICESQDTTAEMRQELHQKQSEIKVQSAALTEKNDKISKLLQWILKLKDENESAQQEMSARLVAAEGDTATFRDQLKMAARELQDMRQELVTVKMAVASLSNRGGALEVIRLIGNHLSQFAQRSVRSCNPNHSQYRHVTNCGTLLCSECLQQALADGYADTALTLGSKDVFEVNCPWCRSEFWTWETLAIPYSMSWVTELRALIAAIDRFEPTLIAAENCVGAKEH</sequence>
<dbReference type="RefSeq" id="XP_064700342.1">
    <property type="nucleotide sequence ID" value="XM_064854116.1"/>
</dbReference>
<feature type="coiled-coil region" evidence="1">
    <location>
        <begin position="313"/>
        <end position="347"/>
    </location>
</feature>
<dbReference type="EMBL" id="JAVRRD010000045">
    <property type="protein sequence ID" value="KAK5044688.1"/>
    <property type="molecule type" value="Genomic_DNA"/>
</dbReference>
<comment type="caution">
    <text evidence="2">The sequence shown here is derived from an EMBL/GenBank/DDBJ whole genome shotgun (WGS) entry which is preliminary data.</text>
</comment>
<feature type="coiled-coil region" evidence="1">
    <location>
        <begin position="87"/>
        <end position="245"/>
    </location>
</feature>
<name>A0AAV9MVY8_9EURO</name>
<dbReference type="AlphaFoldDB" id="A0AAV9MVY8"/>
<evidence type="ECO:0000313" key="2">
    <source>
        <dbReference type="EMBL" id="KAK5044688.1"/>
    </source>
</evidence>
<evidence type="ECO:0008006" key="4">
    <source>
        <dbReference type="Google" id="ProtNLM"/>
    </source>
</evidence>
<organism evidence="2 3">
    <name type="scientific">Exophiala bonariae</name>
    <dbReference type="NCBI Taxonomy" id="1690606"/>
    <lineage>
        <taxon>Eukaryota</taxon>
        <taxon>Fungi</taxon>
        <taxon>Dikarya</taxon>
        <taxon>Ascomycota</taxon>
        <taxon>Pezizomycotina</taxon>
        <taxon>Eurotiomycetes</taxon>
        <taxon>Chaetothyriomycetidae</taxon>
        <taxon>Chaetothyriales</taxon>
        <taxon>Herpotrichiellaceae</taxon>
        <taxon>Exophiala</taxon>
    </lineage>
</organism>
<gene>
    <name evidence="2" type="ORF">LTR84_010580</name>
</gene>
<reference evidence="2 3" key="1">
    <citation type="submission" date="2023-08" db="EMBL/GenBank/DDBJ databases">
        <title>Black Yeasts Isolated from many extreme environments.</title>
        <authorList>
            <person name="Coleine C."/>
            <person name="Stajich J.E."/>
            <person name="Selbmann L."/>
        </authorList>
    </citation>
    <scope>NUCLEOTIDE SEQUENCE [LARGE SCALE GENOMIC DNA]</scope>
    <source>
        <strain evidence="2 3">CCFEE 5792</strain>
    </source>
</reference>
<protein>
    <recommendedName>
        <fullName evidence="4">RING-type domain-containing protein</fullName>
    </recommendedName>
</protein>
<keyword evidence="3" id="KW-1185">Reference proteome</keyword>
<proteinExistence type="predicted"/>
<dbReference type="Proteomes" id="UP001358417">
    <property type="component" value="Unassembled WGS sequence"/>
</dbReference>
<evidence type="ECO:0000313" key="3">
    <source>
        <dbReference type="Proteomes" id="UP001358417"/>
    </source>
</evidence>
<evidence type="ECO:0000256" key="1">
    <source>
        <dbReference type="SAM" id="Coils"/>
    </source>
</evidence>
<dbReference type="GeneID" id="89978737"/>
<keyword evidence="1" id="KW-0175">Coiled coil</keyword>